<gene>
    <name evidence="1" type="ORF">M437DRAFT_89104</name>
</gene>
<dbReference type="HOGENOM" id="CLU_2196406_0_0_1"/>
<accession>A0A074VJS2</accession>
<proteinExistence type="predicted"/>
<dbReference type="GeneID" id="63922340"/>
<dbReference type="Proteomes" id="UP000030672">
    <property type="component" value="Unassembled WGS sequence"/>
</dbReference>
<dbReference type="EMBL" id="KL584866">
    <property type="protein sequence ID" value="KEQ57872.1"/>
    <property type="molecule type" value="Genomic_DNA"/>
</dbReference>
<dbReference type="AlphaFoldDB" id="A0A074VJS2"/>
<evidence type="ECO:0000313" key="2">
    <source>
        <dbReference type="Proteomes" id="UP000030672"/>
    </source>
</evidence>
<evidence type="ECO:0000313" key="1">
    <source>
        <dbReference type="EMBL" id="KEQ57872.1"/>
    </source>
</evidence>
<protein>
    <submittedName>
        <fullName evidence="1">Uncharacterized protein</fullName>
    </submittedName>
</protein>
<keyword evidence="2" id="KW-1185">Reference proteome</keyword>
<sequence>MPSSTSQTNIKDAVTEHMALEEQRLTSRYSTALDFKSSRLRYHGGNCSGGRQKSIRRESDVLSFDEIDPSVFSQALCLRHINVARADIGLHKFPGTSADRQIETQIVG</sequence>
<reference evidence="1 2" key="1">
    <citation type="journal article" date="2014" name="BMC Genomics">
        <title>Genome sequencing of four Aureobasidium pullulans varieties: biotechnological potential, stress tolerance, and description of new species.</title>
        <authorList>
            <person name="Gostin Ar C."/>
            <person name="Ohm R.A."/>
            <person name="Kogej T."/>
            <person name="Sonjak S."/>
            <person name="Turk M."/>
            <person name="Zajc J."/>
            <person name="Zalar P."/>
            <person name="Grube M."/>
            <person name="Sun H."/>
            <person name="Han J."/>
            <person name="Sharma A."/>
            <person name="Chiniquy J."/>
            <person name="Ngan C.Y."/>
            <person name="Lipzen A."/>
            <person name="Barry K."/>
            <person name="Grigoriev I.V."/>
            <person name="Gunde-Cimerman N."/>
        </authorList>
    </citation>
    <scope>NUCLEOTIDE SEQUENCE [LARGE SCALE GENOMIC DNA]</scope>
    <source>
        <strain evidence="1 2">CBS 110374</strain>
    </source>
</reference>
<dbReference type="RefSeq" id="XP_040874896.1">
    <property type="nucleotide sequence ID" value="XM_041028967.1"/>
</dbReference>
<name>A0A074VJS2_AURM1</name>
<organism evidence="1 2">
    <name type="scientific">Aureobasidium melanogenum (strain CBS 110374)</name>
    <name type="common">Aureobasidium pullulans var. melanogenum</name>
    <dbReference type="NCBI Taxonomy" id="1043003"/>
    <lineage>
        <taxon>Eukaryota</taxon>
        <taxon>Fungi</taxon>
        <taxon>Dikarya</taxon>
        <taxon>Ascomycota</taxon>
        <taxon>Pezizomycotina</taxon>
        <taxon>Dothideomycetes</taxon>
        <taxon>Dothideomycetidae</taxon>
        <taxon>Dothideales</taxon>
        <taxon>Saccotheciaceae</taxon>
        <taxon>Aureobasidium</taxon>
    </lineage>
</organism>